<sequence length="232" mass="24683">MTIVTMAPRSPLPESPPGSPPTVRLWAVTLAGLSALLLTLVAAGWPPLTDWDASVAARAHEAALAHPGTTRTNRVFSDWVWDPWTMRALAAVTVLWLWRRGTVRLAVTVGVACLGAAAAQQLLKAAVGRERPEWPDPVDTAHFAAYPSGHAMTATVVCGLVVWVLHRAKAARPVLVAAWTVAAVSVAGVGLTRVWLGVHWPTDVLGGWLLGGLTVALAALAYRRVEAADRRQ</sequence>
<dbReference type="Pfam" id="PF01569">
    <property type="entry name" value="PAP2"/>
    <property type="match status" value="1"/>
</dbReference>
<feature type="region of interest" description="Disordered" evidence="1">
    <location>
        <begin position="1"/>
        <end position="20"/>
    </location>
</feature>
<evidence type="ECO:0000256" key="1">
    <source>
        <dbReference type="SAM" id="MobiDB-lite"/>
    </source>
</evidence>
<feature type="domain" description="Phosphatidic acid phosphatase type 2/haloperoxidase" evidence="3">
    <location>
        <begin position="103"/>
        <end position="219"/>
    </location>
</feature>
<protein>
    <recommendedName>
        <fullName evidence="3">Phosphatidic acid phosphatase type 2/haloperoxidase domain-containing protein</fullName>
    </recommendedName>
</protein>
<dbReference type="Proteomes" id="UP000292693">
    <property type="component" value="Unassembled WGS sequence"/>
</dbReference>
<proteinExistence type="predicted"/>
<feature type="compositionally biased region" description="Pro residues" evidence="1">
    <location>
        <begin position="10"/>
        <end position="20"/>
    </location>
</feature>
<dbReference type="RefSeq" id="WP_129805279.1">
    <property type="nucleotide sequence ID" value="NZ_PKLL01000001.1"/>
</dbReference>
<accession>A0A8G1ZXA0</accession>
<gene>
    <name evidence="4" type="ORF">C0Q92_01440</name>
</gene>
<reference evidence="4 5" key="1">
    <citation type="submission" date="2017-12" db="EMBL/GenBank/DDBJ databases">
        <title>Population genomics insights into the ecological differentiation and adaptive evolution in streptomycetes.</title>
        <authorList>
            <person name="Li Y."/>
            <person name="Huang Y."/>
        </authorList>
    </citation>
    <scope>NUCLEOTIDE SEQUENCE [LARGE SCALE GENOMIC DNA]</scope>
    <source>
        <strain evidence="4 5">NBRC 100770</strain>
    </source>
</reference>
<dbReference type="EMBL" id="PKLL01000001">
    <property type="protein sequence ID" value="RZE30516.1"/>
    <property type="molecule type" value="Genomic_DNA"/>
</dbReference>
<dbReference type="AlphaFoldDB" id="A0A8G1ZXA0"/>
<feature type="transmembrane region" description="Helical" evidence="2">
    <location>
        <begin position="204"/>
        <end position="222"/>
    </location>
</feature>
<dbReference type="InterPro" id="IPR000326">
    <property type="entry name" value="PAP2/HPO"/>
</dbReference>
<feature type="transmembrane region" description="Helical" evidence="2">
    <location>
        <begin position="143"/>
        <end position="165"/>
    </location>
</feature>
<comment type="caution">
    <text evidence="4">The sequence shown here is derived from an EMBL/GenBank/DDBJ whole genome shotgun (WGS) entry which is preliminary data.</text>
</comment>
<evidence type="ECO:0000256" key="2">
    <source>
        <dbReference type="SAM" id="Phobius"/>
    </source>
</evidence>
<evidence type="ECO:0000313" key="5">
    <source>
        <dbReference type="Proteomes" id="UP000292693"/>
    </source>
</evidence>
<name>A0A8G1ZXA0_9ACTN</name>
<dbReference type="Gene3D" id="1.20.144.10">
    <property type="entry name" value="Phosphatidic acid phosphatase type 2/haloperoxidase"/>
    <property type="match status" value="1"/>
</dbReference>
<dbReference type="PANTHER" id="PTHR14969:SF13">
    <property type="entry name" value="AT30094P"/>
    <property type="match status" value="1"/>
</dbReference>
<feature type="transmembrane region" description="Helical" evidence="2">
    <location>
        <begin position="25"/>
        <end position="45"/>
    </location>
</feature>
<evidence type="ECO:0000259" key="3">
    <source>
        <dbReference type="SMART" id="SM00014"/>
    </source>
</evidence>
<feature type="transmembrane region" description="Helical" evidence="2">
    <location>
        <begin position="105"/>
        <end position="123"/>
    </location>
</feature>
<evidence type="ECO:0000313" key="4">
    <source>
        <dbReference type="EMBL" id="RZE30516.1"/>
    </source>
</evidence>
<dbReference type="SUPFAM" id="SSF48317">
    <property type="entry name" value="Acid phosphatase/Vanadium-dependent haloperoxidase"/>
    <property type="match status" value="1"/>
</dbReference>
<keyword evidence="2" id="KW-1133">Transmembrane helix</keyword>
<keyword evidence="2" id="KW-0812">Transmembrane</keyword>
<dbReference type="SMART" id="SM00014">
    <property type="entry name" value="acidPPc"/>
    <property type="match status" value="1"/>
</dbReference>
<feature type="transmembrane region" description="Helical" evidence="2">
    <location>
        <begin position="177"/>
        <end position="198"/>
    </location>
</feature>
<organism evidence="4 5">
    <name type="scientific">Streptomyces albidoflavus</name>
    <dbReference type="NCBI Taxonomy" id="1886"/>
    <lineage>
        <taxon>Bacteria</taxon>
        <taxon>Bacillati</taxon>
        <taxon>Actinomycetota</taxon>
        <taxon>Actinomycetes</taxon>
        <taxon>Kitasatosporales</taxon>
        <taxon>Streptomycetaceae</taxon>
        <taxon>Streptomyces</taxon>
        <taxon>Streptomyces albidoflavus group</taxon>
    </lineage>
</organism>
<keyword evidence="2" id="KW-0472">Membrane</keyword>
<dbReference type="PANTHER" id="PTHR14969">
    <property type="entry name" value="SPHINGOSINE-1-PHOSPHATE PHOSPHOHYDROLASE"/>
    <property type="match status" value="1"/>
</dbReference>
<dbReference type="InterPro" id="IPR036938">
    <property type="entry name" value="PAP2/HPO_sf"/>
</dbReference>